<name>A0ABQ5IU11_9ASTR</name>
<dbReference type="EMBL" id="BQNB010021130">
    <property type="protein sequence ID" value="GJU03205.1"/>
    <property type="molecule type" value="Genomic_DNA"/>
</dbReference>
<evidence type="ECO:0000256" key="1">
    <source>
        <dbReference type="SAM" id="MobiDB-lite"/>
    </source>
</evidence>
<reference evidence="2" key="2">
    <citation type="submission" date="2022-01" db="EMBL/GenBank/DDBJ databases">
        <authorList>
            <person name="Yamashiro T."/>
            <person name="Shiraishi A."/>
            <person name="Satake H."/>
            <person name="Nakayama K."/>
        </authorList>
    </citation>
    <scope>NUCLEOTIDE SEQUENCE</scope>
</reference>
<feature type="region of interest" description="Disordered" evidence="1">
    <location>
        <begin position="46"/>
        <end position="90"/>
    </location>
</feature>
<protein>
    <recommendedName>
        <fullName evidence="4">Retrotransposon gag domain-containing protein</fullName>
    </recommendedName>
</protein>
<gene>
    <name evidence="2" type="ORF">Tco_1113543</name>
</gene>
<dbReference type="Proteomes" id="UP001151760">
    <property type="component" value="Unassembled WGS sequence"/>
</dbReference>
<organism evidence="2 3">
    <name type="scientific">Tanacetum coccineum</name>
    <dbReference type="NCBI Taxonomy" id="301880"/>
    <lineage>
        <taxon>Eukaryota</taxon>
        <taxon>Viridiplantae</taxon>
        <taxon>Streptophyta</taxon>
        <taxon>Embryophyta</taxon>
        <taxon>Tracheophyta</taxon>
        <taxon>Spermatophyta</taxon>
        <taxon>Magnoliopsida</taxon>
        <taxon>eudicotyledons</taxon>
        <taxon>Gunneridae</taxon>
        <taxon>Pentapetalae</taxon>
        <taxon>asterids</taxon>
        <taxon>campanulids</taxon>
        <taxon>Asterales</taxon>
        <taxon>Asteraceae</taxon>
        <taxon>Asteroideae</taxon>
        <taxon>Anthemideae</taxon>
        <taxon>Anthemidinae</taxon>
        <taxon>Tanacetum</taxon>
    </lineage>
</organism>
<proteinExistence type="predicted"/>
<reference evidence="2" key="1">
    <citation type="journal article" date="2022" name="Int. J. Mol. Sci.">
        <title>Draft Genome of Tanacetum Coccineum: Genomic Comparison of Closely Related Tanacetum-Family Plants.</title>
        <authorList>
            <person name="Yamashiro T."/>
            <person name="Shiraishi A."/>
            <person name="Nakayama K."/>
            <person name="Satake H."/>
        </authorList>
    </citation>
    <scope>NUCLEOTIDE SEQUENCE</scope>
</reference>
<evidence type="ECO:0008006" key="4">
    <source>
        <dbReference type="Google" id="ProtNLM"/>
    </source>
</evidence>
<evidence type="ECO:0000313" key="3">
    <source>
        <dbReference type="Proteomes" id="UP001151760"/>
    </source>
</evidence>
<keyword evidence="3" id="KW-1185">Reference proteome</keyword>
<sequence>MDRVICPGEVMSAVHSILIIFKIRELHDADRRREAVTSEIGDSTTRIGDHLAGAGNSPTGTCGSITGTGHSTIEGDNKGPAGGPAQLDAARGGWRPKAERIVRECTYEDFMKCKPLYFKGTEGVVELIQWFERIETVFRISNCLVENQIKFSTCTLLAGALTWWNSHVMTVSHDAAYAMTWANLRKKMTDKYCLRNEMKKLEAKLWNLKVKIPSCVMKRERKAKNNLLMAIVPRSIWKIHGMMRQKRSGNQIRTSKSSTNKVKSSFTGAYSTCTPSTSSTNISEKEILADFADEVIYSLFAKQSEDWDLLHEDMNKLREMNLDI</sequence>
<accession>A0ABQ5IU11</accession>
<evidence type="ECO:0000313" key="2">
    <source>
        <dbReference type="EMBL" id="GJU03205.1"/>
    </source>
</evidence>
<comment type="caution">
    <text evidence="2">The sequence shown here is derived from an EMBL/GenBank/DDBJ whole genome shotgun (WGS) entry which is preliminary data.</text>
</comment>
<feature type="compositionally biased region" description="Polar residues" evidence="1">
    <location>
        <begin position="56"/>
        <end position="71"/>
    </location>
</feature>